<name>A0A8X7TGV9_BRACI</name>
<proteinExistence type="predicted"/>
<sequence length="68" mass="7846">MNNQTHNLEKATKIAKVVKANTKIPMNLEEEMVPWRGCKKLERQRVRKLGKRVLSKVLTSKRSPCSLT</sequence>
<dbReference type="OrthoDB" id="1719291at2759"/>
<keyword evidence="2" id="KW-1185">Reference proteome</keyword>
<protein>
    <submittedName>
        <fullName evidence="1">Uncharacterized protein</fullName>
    </submittedName>
</protein>
<comment type="caution">
    <text evidence="1">The sequence shown here is derived from an EMBL/GenBank/DDBJ whole genome shotgun (WGS) entry which is preliminary data.</text>
</comment>
<accession>A0A8X7TGV9</accession>
<dbReference type="PANTHER" id="PTHR48213:SF1">
    <property type="entry name" value="PROSTATIC SPERMINE-BINDING-LIKE PROTEIN"/>
    <property type="match status" value="1"/>
</dbReference>
<organism evidence="1 2">
    <name type="scientific">Brassica carinata</name>
    <name type="common">Ethiopian mustard</name>
    <name type="synonym">Abyssinian cabbage</name>
    <dbReference type="NCBI Taxonomy" id="52824"/>
    <lineage>
        <taxon>Eukaryota</taxon>
        <taxon>Viridiplantae</taxon>
        <taxon>Streptophyta</taxon>
        <taxon>Embryophyta</taxon>
        <taxon>Tracheophyta</taxon>
        <taxon>Spermatophyta</taxon>
        <taxon>Magnoliopsida</taxon>
        <taxon>eudicotyledons</taxon>
        <taxon>Gunneridae</taxon>
        <taxon>Pentapetalae</taxon>
        <taxon>rosids</taxon>
        <taxon>malvids</taxon>
        <taxon>Brassicales</taxon>
        <taxon>Brassicaceae</taxon>
        <taxon>Brassiceae</taxon>
        <taxon>Brassica</taxon>
    </lineage>
</organism>
<gene>
    <name evidence="1" type="ORF">Bca52824_096817</name>
</gene>
<dbReference type="PANTHER" id="PTHR48213">
    <property type="entry name" value="VID27-LIKE PROTEIN"/>
    <property type="match status" value="1"/>
</dbReference>
<reference evidence="1 2" key="1">
    <citation type="submission" date="2020-02" db="EMBL/GenBank/DDBJ databases">
        <authorList>
            <person name="Ma Q."/>
            <person name="Huang Y."/>
            <person name="Song X."/>
            <person name="Pei D."/>
        </authorList>
    </citation>
    <scope>NUCLEOTIDE SEQUENCE [LARGE SCALE GENOMIC DNA]</scope>
    <source>
        <strain evidence="1">Sxm20200214</strain>
        <tissue evidence="1">Leaf</tissue>
    </source>
</reference>
<dbReference type="AlphaFoldDB" id="A0A8X7TGV9"/>
<evidence type="ECO:0000313" key="2">
    <source>
        <dbReference type="Proteomes" id="UP000886595"/>
    </source>
</evidence>
<dbReference type="EMBL" id="JAAMPC010001227">
    <property type="protein sequence ID" value="KAG2241199.1"/>
    <property type="molecule type" value="Genomic_DNA"/>
</dbReference>
<dbReference type="Proteomes" id="UP000886595">
    <property type="component" value="Unassembled WGS sequence"/>
</dbReference>
<evidence type="ECO:0000313" key="1">
    <source>
        <dbReference type="EMBL" id="KAG2241199.1"/>
    </source>
</evidence>